<dbReference type="STRING" id="1763538.LPB68_12065"/>
<proteinExistence type="predicted"/>
<accession>A0A167BG10</accession>
<dbReference type="Proteomes" id="UP000077134">
    <property type="component" value="Unassembled WGS sequence"/>
</dbReference>
<dbReference type="Gene3D" id="3.90.76.10">
    <property type="entry name" value="Dipeptide-binding Protein, Domain 1"/>
    <property type="match status" value="1"/>
</dbReference>
<dbReference type="EMBL" id="LSFN01000036">
    <property type="protein sequence ID" value="OAB72036.1"/>
    <property type="molecule type" value="Genomic_DNA"/>
</dbReference>
<dbReference type="PROSITE" id="PS51257">
    <property type="entry name" value="PROKAR_LIPOPROTEIN"/>
    <property type="match status" value="1"/>
</dbReference>
<dbReference type="RefSeq" id="WP_068660857.1">
    <property type="nucleotide sequence ID" value="NZ_CP017770.1"/>
</dbReference>
<dbReference type="OrthoDB" id="9796817at2"/>
<comment type="caution">
    <text evidence="4">The sequence shown here is derived from an EMBL/GenBank/DDBJ whole genome shotgun (WGS) entry which is preliminary data.</text>
</comment>
<feature type="domain" description="Solute-binding protein family 5" evidence="3">
    <location>
        <begin position="125"/>
        <end position="506"/>
    </location>
</feature>
<sequence length="588" mass="65183">MKKKLSSMMLILLVMITILSACAGNNTVAPAEETPPATVTETVEPAETEPTEVVETEAGKNDGIFPASDLSLNPAPAVNRTDTLIVGMTAPNGTFSPFFWSTVYDKYVVETVFDSFLEVQGDGTFKESLAESVEVSEDGLKYTFKLKPGVKYSDGTPVTVNDYLFALKVYLDPTYDGESDILSLNIAGAKEFQDGKSKDISGVTIIDDNTIEINVTEITATTKDSLGIIEFVPEAYYGKGYAFGKLDSIKELNDKPIGTGKYILKSYAAGQEVVFEANPDYFNGAPKIKNLIYKVTTDDTKLAMLQAGEIDMDMVTVNEDNVEELQLLGFLDVNIYPTNGYGYVAFNHELAKFSDVKVRQALTIGLNRADIVEGVYGIFADVINVPESKVGWAYTDEGVETYDFDIEKAKTLLDEAGWVVGSDGIREKDGEKFKIDFSATAENPVVDALLPIMTKNYKELGLDFSPETLDFNAIMAKKDEGDFDMYFAAWGLTPDPDNTVYITDGAQNDIGYSNAKVDELMKKGKVELDQAKRKEIYKEMYQELNADLPYIYMYQRRDMWAINGRIKGFDLTPYKHFTFSLNQVEVAQ</sequence>
<dbReference type="PANTHER" id="PTHR30290:SF81">
    <property type="entry name" value="OLIGOPEPTIDE-BINDING PROTEIN OPPA"/>
    <property type="match status" value="1"/>
</dbReference>
<feature type="chain" id="PRO_5039207383" evidence="2">
    <location>
        <begin position="24"/>
        <end position="588"/>
    </location>
</feature>
<dbReference type="InterPro" id="IPR039424">
    <property type="entry name" value="SBP_5"/>
</dbReference>
<evidence type="ECO:0000313" key="5">
    <source>
        <dbReference type="Proteomes" id="UP000077134"/>
    </source>
</evidence>
<dbReference type="Pfam" id="PF00496">
    <property type="entry name" value="SBP_bac_5"/>
    <property type="match status" value="1"/>
</dbReference>
<dbReference type="GO" id="GO:0015833">
    <property type="term" value="P:peptide transport"/>
    <property type="evidence" value="ECO:0007669"/>
    <property type="project" value="TreeGrafter"/>
</dbReference>
<dbReference type="InterPro" id="IPR000914">
    <property type="entry name" value="SBP_5_dom"/>
</dbReference>
<dbReference type="SUPFAM" id="SSF53850">
    <property type="entry name" value="Periplasmic binding protein-like II"/>
    <property type="match status" value="1"/>
</dbReference>
<feature type="region of interest" description="Disordered" evidence="1">
    <location>
        <begin position="30"/>
        <end position="50"/>
    </location>
</feature>
<evidence type="ECO:0000256" key="2">
    <source>
        <dbReference type="SAM" id="SignalP"/>
    </source>
</evidence>
<name>A0A167BG10_9BACL</name>
<keyword evidence="5" id="KW-1185">Reference proteome</keyword>
<gene>
    <name evidence="4" type="ORF">PNBC_18825</name>
</gene>
<organism evidence="4 5">
    <name type="scientific">Paenibacillus crassostreae</name>
    <dbReference type="NCBI Taxonomy" id="1763538"/>
    <lineage>
        <taxon>Bacteria</taxon>
        <taxon>Bacillati</taxon>
        <taxon>Bacillota</taxon>
        <taxon>Bacilli</taxon>
        <taxon>Bacillales</taxon>
        <taxon>Paenibacillaceae</taxon>
        <taxon>Paenibacillus</taxon>
    </lineage>
</organism>
<keyword evidence="2" id="KW-0732">Signal</keyword>
<protein>
    <submittedName>
        <fullName evidence="4">ABC transporter substrate-binding protein</fullName>
    </submittedName>
</protein>
<feature type="compositionally biased region" description="Low complexity" evidence="1">
    <location>
        <begin position="30"/>
        <end position="43"/>
    </location>
</feature>
<feature type="signal peptide" evidence="2">
    <location>
        <begin position="1"/>
        <end position="23"/>
    </location>
</feature>
<evidence type="ECO:0000256" key="1">
    <source>
        <dbReference type="SAM" id="MobiDB-lite"/>
    </source>
</evidence>
<dbReference type="PANTHER" id="PTHR30290">
    <property type="entry name" value="PERIPLASMIC BINDING COMPONENT OF ABC TRANSPORTER"/>
    <property type="match status" value="1"/>
</dbReference>
<dbReference type="PIRSF" id="PIRSF002741">
    <property type="entry name" value="MppA"/>
    <property type="match status" value="1"/>
</dbReference>
<dbReference type="Gene3D" id="3.40.190.10">
    <property type="entry name" value="Periplasmic binding protein-like II"/>
    <property type="match status" value="1"/>
</dbReference>
<dbReference type="GO" id="GO:0042597">
    <property type="term" value="C:periplasmic space"/>
    <property type="evidence" value="ECO:0007669"/>
    <property type="project" value="UniProtKB-ARBA"/>
</dbReference>
<dbReference type="AlphaFoldDB" id="A0A167BG10"/>
<dbReference type="InterPro" id="IPR030678">
    <property type="entry name" value="Peptide/Ni-bd"/>
</dbReference>
<evidence type="ECO:0000313" key="4">
    <source>
        <dbReference type="EMBL" id="OAB72036.1"/>
    </source>
</evidence>
<dbReference type="GO" id="GO:0043190">
    <property type="term" value="C:ATP-binding cassette (ABC) transporter complex"/>
    <property type="evidence" value="ECO:0007669"/>
    <property type="project" value="InterPro"/>
</dbReference>
<dbReference type="Gene3D" id="3.10.105.10">
    <property type="entry name" value="Dipeptide-binding Protein, Domain 3"/>
    <property type="match status" value="1"/>
</dbReference>
<dbReference type="CDD" id="cd00995">
    <property type="entry name" value="PBP2_NikA_DppA_OppA_like"/>
    <property type="match status" value="1"/>
</dbReference>
<dbReference type="GO" id="GO:1904680">
    <property type="term" value="F:peptide transmembrane transporter activity"/>
    <property type="evidence" value="ECO:0007669"/>
    <property type="project" value="TreeGrafter"/>
</dbReference>
<dbReference type="KEGG" id="pcx:LPB68_12065"/>
<reference evidence="4 5" key="1">
    <citation type="submission" date="2016-02" db="EMBL/GenBank/DDBJ databases">
        <title>Paenibacillus sp. LPB0068, isolated from Crassostrea gigas.</title>
        <authorList>
            <person name="Shin S.-K."/>
            <person name="Yi H."/>
        </authorList>
    </citation>
    <scope>NUCLEOTIDE SEQUENCE [LARGE SCALE GENOMIC DNA]</scope>
    <source>
        <strain evidence="4 5">LPB0068</strain>
    </source>
</reference>
<evidence type="ECO:0000259" key="3">
    <source>
        <dbReference type="Pfam" id="PF00496"/>
    </source>
</evidence>